<keyword evidence="4 12" id="KW-0349">Heme</keyword>
<dbReference type="PROSITE" id="PS00086">
    <property type="entry name" value="CYTOCHROME_P450"/>
    <property type="match status" value="1"/>
</dbReference>
<dbReference type="Gene3D" id="1.10.630.10">
    <property type="entry name" value="Cytochrome P450"/>
    <property type="match status" value="1"/>
</dbReference>
<dbReference type="PRINTS" id="PR00385">
    <property type="entry name" value="P450"/>
</dbReference>
<dbReference type="PRINTS" id="PR00463">
    <property type="entry name" value="EP450I"/>
</dbReference>
<evidence type="ECO:0000313" key="15">
    <source>
        <dbReference type="EMBL" id="KAH7030666.1"/>
    </source>
</evidence>
<keyword evidence="10 13" id="KW-0503">Monooxygenase</keyword>
<protein>
    <submittedName>
        <fullName evidence="15">Averantin oxidoreductase</fullName>
    </submittedName>
</protein>
<name>A0A9P8Y7Z7_9PEZI</name>
<feature type="transmembrane region" description="Helical" evidence="14">
    <location>
        <begin position="12"/>
        <end position="32"/>
    </location>
</feature>
<keyword evidence="7 14" id="KW-1133">Transmembrane helix</keyword>
<dbReference type="InterPro" id="IPR017972">
    <property type="entry name" value="Cyt_P450_CS"/>
</dbReference>
<keyword evidence="5 14" id="KW-0812">Transmembrane</keyword>
<dbReference type="GO" id="GO:0005506">
    <property type="term" value="F:iron ion binding"/>
    <property type="evidence" value="ECO:0007669"/>
    <property type="project" value="InterPro"/>
</dbReference>
<comment type="similarity">
    <text evidence="3 13">Belongs to the cytochrome P450 family.</text>
</comment>
<evidence type="ECO:0000256" key="5">
    <source>
        <dbReference type="ARBA" id="ARBA00022692"/>
    </source>
</evidence>
<dbReference type="RefSeq" id="XP_046012346.1">
    <property type="nucleotide sequence ID" value="XM_046160968.1"/>
</dbReference>
<evidence type="ECO:0000256" key="10">
    <source>
        <dbReference type="ARBA" id="ARBA00023033"/>
    </source>
</evidence>
<keyword evidence="16" id="KW-1185">Reference proteome</keyword>
<evidence type="ECO:0000256" key="13">
    <source>
        <dbReference type="RuleBase" id="RU000461"/>
    </source>
</evidence>
<evidence type="ECO:0000256" key="14">
    <source>
        <dbReference type="SAM" id="Phobius"/>
    </source>
</evidence>
<dbReference type="GO" id="GO:0004497">
    <property type="term" value="F:monooxygenase activity"/>
    <property type="evidence" value="ECO:0007669"/>
    <property type="project" value="UniProtKB-KW"/>
</dbReference>
<evidence type="ECO:0000256" key="7">
    <source>
        <dbReference type="ARBA" id="ARBA00022989"/>
    </source>
</evidence>
<dbReference type="Pfam" id="PF00067">
    <property type="entry name" value="p450"/>
    <property type="match status" value="1"/>
</dbReference>
<keyword evidence="8 13" id="KW-0560">Oxidoreductase</keyword>
<evidence type="ECO:0000256" key="2">
    <source>
        <dbReference type="ARBA" id="ARBA00004370"/>
    </source>
</evidence>
<dbReference type="CDD" id="cd11058">
    <property type="entry name" value="CYP60B-like"/>
    <property type="match status" value="1"/>
</dbReference>
<evidence type="ECO:0000256" key="6">
    <source>
        <dbReference type="ARBA" id="ARBA00022723"/>
    </source>
</evidence>
<dbReference type="GeneID" id="70190514"/>
<evidence type="ECO:0000313" key="16">
    <source>
        <dbReference type="Proteomes" id="UP000756346"/>
    </source>
</evidence>
<keyword evidence="6 12" id="KW-0479">Metal-binding</keyword>
<gene>
    <name evidence="15" type="ORF">B0I36DRAFT_383621</name>
</gene>
<dbReference type="SUPFAM" id="SSF48264">
    <property type="entry name" value="Cytochrome P450"/>
    <property type="match status" value="1"/>
</dbReference>
<feature type="transmembrane region" description="Helical" evidence="14">
    <location>
        <begin position="299"/>
        <end position="326"/>
    </location>
</feature>
<dbReference type="InterPro" id="IPR036396">
    <property type="entry name" value="Cyt_P450_sf"/>
</dbReference>
<comment type="caution">
    <text evidence="15">The sequence shown here is derived from an EMBL/GenBank/DDBJ whole genome shotgun (WGS) entry which is preliminary data.</text>
</comment>
<comment type="subcellular location">
    <subcellularLocation>
        <location evidence="2">Membrane</location>
    </subcellularLocation>
</comment>
<dbReference type="GO" id="GO:0016705">
    <property type="term" value="F:oxidoreductase activity, acting on paired donors, with incorporation or reduction of molecular oxygen"/>
    <property type="evidence" value="ECO:0007669"/>
    <property type="project" value="InterPro"/>
</dbReference>
<evidence type="ECO:0000256" key="1">
    <source>
        <dbReference type="ARBA" id="ARBA00001971"/>
    </source>
</evidence>
<accession>A0A9P8Y7Z7</accession>
<evidence type="ECO:0000256" key="4">
    <source>
        <dbReference type="ARBA" id="ARBA00022617"/>
    </source>
</evidence>
<proteinExistence type="inferred from homology"/>
<evidence type="ECO:0000256" key="9">
    <source>
        <dbReference type="ARBA" id="ARBA00023004"/>
    </source>
</evidence>
<keyword evidence="11 14" id="KW-0472">Membrane</keyword>
<dbReference type="EMBL" id="JAGTJQ010000005">
    <property type="protein sequence ID" value="KAH7030666.1"/>
    <property type="molecule type" value="Genomic_DNA"/>
</dbReference>
<evidence type="ECO:0000256" key="8">
    <source>
        <dbReference type="ARBA" id="ARBA00023002"/>
    </source>
</evidence>
<dbReference type="InterPro" id="IPR050121">
    <property type="entry name" value="Cytochrome_P450_monoxygenase"/>
</dbReference>
<evidence type="ECO:0000256" key="11">
    <source>
        <dbReference type="ARBA" id="ARBA00023136"/>
    </source>
</evidence>
<dbReference type="Proteomes" id="UP000756346">
    <property type="component" value="Unassembled WGS sequence"/>
</dbReference>
<dbReference type="GO" id="GO:0016020">
    <property type="term" value="C:membrane"/>
    <property type="evidence" value="ECO:0007669"/>
    <property type="project" value="UniProtKB-SubCell"/>
</dbReference>
<sequence length="525" mass="60156">MGLVELVLDNLGTVALGVVGVGFLYMVWRCIYNIYFHPLARFPGPFLAKVSPVYSIYGLFRGRWPFDVHQLHLKYGPVVRLMPTELSFSTPGGWRDIYGHRQGHPQFHKDPIHVGSVQDLPGSTTLTMANDEEHSRQRRTLSHAFSQKALLEQETIIRGYVDLMVTKLTAFADNQKPVNMCDWFNFTTFDIIGDMAFGRPFGCLRDGVWHDWVSLITQTIKAGAFEQATRRMFQTNSFLQRQLVKLIPADLRRKRFQHLELSREKCMQRIDEGLTREHNDFLYYILRANEKGGVRQNEIILNSALFIVAGSETTASLLSGLLMWLLRTPHAYQRLTQEIRSSFPNSAQNMKFTELAELPYMNACIDEALRIFPPVPTGLTRTVPQGGDTVDGEWLPGGITVSVYAWSATHSPRNFHRPDEFIPERWMSDEEACGPEFANDQKDASQPFSLGPRGCIGKHLSYLELRLILAHLLWHFDLERSDIDMPVSENTKFDVWDPSGDCRHVKAFNTWNKPPLMCRLTHVKR</sequence>
<dbReference type="OrthoDB" id="1470350at2759"/>
<reference evidence="15" key="1">
    <citation type="journal article" date="2021" name="Nat. Commun.">
        <title>Genetic determinants of endophytism in the Arabidopsis root mycobiome.</title>
        <authorList>
            <person name="Mesny F."/>
            <person name="Miyauchi S."/>
            <person name="Thiergart T."/>
            <person name="Pickel B."/>
            <person name="Atanasova L."/>
            <person name="Karlsson M."/>
            <person name="Huettel B."/>
            <person name="Barry K.W."/>
            <person name="Haridas S."/>
            <person name="Chen C."/>
            <person name="Bauer D."/>
            <person name="Andreopoulos W."/>
            <person name="Pangilinan J."/>
            <person name="LaButti K."/>
            <person name="Riley R."/>
            <person name="Lipzen A."/>
            <person name="Clum A."/>
            <person name="Drula E."/>
            <person name="Henrissat B."/>
            <person name="Kohler A."/>
            <person name="Grigoriev I.V."/>
            <person name="Martin F.M."/>
            <person name="Hacquard S."/>
        </authorList>
    </citation>
    <scope>NUCLEOTIDE SEQUENCE</scope>
    <source>
        <strain evidence="15">MPI-CAGE-CH-0230</strain>
    </source>
</reference>
<dbReference type="AlphaFoldDB" id="A0A9P8Y7Z7"/>
<dbReference type="PANTHER" id="PTHR24305:SF210">
    <property type="entry name" value="CYTOCHROME P450 MONOOXYGENASE ASQL-RELATED"/>
    <property type="match status" value="1"/>
</dbReference>
<dbReference type="GO" id="GO:1902181">
    <property type="term" value="P:verruculogen biosynthetic process"/>
    <property type="evidence" value="ECO:0007669"/>
    <property type="project" value="UniProtKB-ARBA"/>
</dbReference>
<dbReference type="InterPro" id="IPR001128">
    <property type="entry name" value="Cyt_P450"/>
</dbReference>
<keyword evidence="9 12" id="KW-0408">Iron</keyword>
<dbReference type="PANTHER" id="PTHR24305">
    <property type="entry name" value="CYTOCHROME P450"/>
    <property type="match status" value="1"/>
</dbReference>
<dbReference type="InterPro" id="IPR002401">
    <property type="entry name" value="Cyt_P450_E_grp-I"/>
</dbReference>
<dbReference type="FunFam" id="1.10.630.10:FF:000063">
    <property type="entry name" value="Cytochrome P450 monooxygenase"/>
    <property type="match status" value="1"/>
</dbReference>
<organism evidence="15 16">
    <name type="scientific">Microdochium trichocladiopsis</name>
    <dbReference type="NCBI Taxonomy" id="1682393"/>
    <lineage>
        <taxon>Eukaryota</taxon>
        <taxon>Fungi</taxon>
        <taxon>Dikarya</taxon>
        <taxon>Ascomycota</taxon>
        <taxon>Pezizomycotina</taxon>
        <taxon>Sordariomycetes</taxon>
        <taxon>Xylariomycetidae</taxon>
        <taxon>Xylariales</taxon>
        <taxon>Microdochiaceae</taxon>
        <taxon>Microdochium</taxon>
    </lineage>
</organism>
<evidence type="ECO:0000256" key="12">
    <source>
        <dbReference type="PIRSR" id="PIRSR602401-1"/>
    </source>
</evidence>
<feature type="binding site" description="axial binding residue" evidence="12">
    <location>
        <position position="455"/>
    </location>
    <ligand>
        <name>heme</name>
        <dbReference type="ChEBI" id="CHEBI:30413"/>
    </ligand>
    <ligandPart>
        <name>Fe</name>
        <dbReference type="ChEBI" id="CHEBI:18248"/>
    </ligandPart>
</feature>
<dbReference type="GO" id="GO:0020037">
    <property type="term" value="F:heme binding"/>
    <property type="evidence" value="ECO:0007669"/>
    <property type="project" value="InterPro"/>
</dbReference>
<evidence type="ECO:0000256" key="3">
    <source>
        <dbReference type="ARBA" id="ARBA00010617"/>
    </source>
</evidence>
<comment type="cofactor">
    <cofactor evidence="1 12">
        <name>heme</name>
        <dbReference type="ChEBI" id="CHEBI:30413"/>
    </cofactor>
</comment>